<accession>B6WT32</accession>
<dbReference type="HOGENOM" id="CLU_1132175_0_0_7"/>
<dbReference type="EMBL" id="ABXU01000029">
    <property type="protein sequence ID" value="EEB33944.1"/>
    <property type="molecule type" value="Genomic_DNA"/>
</dbReference>
<evidence type="ECO:0000313" key="2">
    <source>
        <dbReference type="Proteomes" id="UP000003676"/>
    </source>
</evidence>
<organism evidence="1 2">
    <name type="scientific">Desulfovibrio piger ATCC 29098</name>
    <dbReference type="NCBI Taxonomy" id="411464"/>
    <lineage>
        <taxon>Bacteria</taxon>
        <taxon>Pseudomonadati</taxon>
        <taxon>Thermodesulfobacteriota</taxon>
        <taxon>Desulfovibrionia</taxon>
        <taxon>Desulfovibrionales</taxon>
        <taxon>Desulfovibrionaceae</taxon>
        <taxon>Desulfovibrio</taxon>
    </lineage>
</organism>
<comment type="caution">
    <text evidence="1">The sequence shown here is derived from an EMBL/GenBank/DDBJ whole genome shotgun (WGS) entry which is preliminary data.</text>
</comment>
<reference evidence="1 2" key="2">
    <citation type="submission" date="2008-10" db="EMBL/GenBank/DDBJ databases">
        <authorList>
            <person name="Fulton L."/>
            <person name="Clifton S."/>
            <person name="Fulton B."/>
            <person name="Xu J."/>
            <person name="Minx P."/>
            <person name="Pepin K.H."/>
            <person name="Johnson M."/>
            <person name="Bhonagiri V."/>
            <person name="Nash W.E."/>
            <person name="Mardis E.R."/>
            <person name="Wilson R.K."/>
        </authorList>
    </citation>
    <scope>NUCLEOTIDE SEQUENCE [LARGE SCALE GENOMIC DNA]</scope>
    <source>
        <strain evidence="1 2">ATCC 29098</strain>
    </source>
</reference>
<dbReference type="Proteomes" id="UP000003676">
    <property type="component" value="Unassembled WGS sequence"/>
</dbReference>
<gene>
    <name evidence="1" type="ORF">DESPIG_01237</name>
</gene>
<dbReference type="AlphaFoldDB" id="B6WT32"/>
<name>B6WT32_9BACT</name>
<evidence type="ECO:0000313" key="1">
    <source>
        <dbReference type="EMBL" id="EEB33944.1"/>
    </source>
</evidence>
<proteinExistence type="predicted"/>
<sequence length="245" mass="27384">MLHAPYPLRHMQMPQGQIIDARREDGRRDMRQRAHIKITHAIAINGLATGSEQVPHAEQGDIRRQTIPQRRRLFQDLRVVPADGLLHLAFLVAAALPFFHQTHVGITQEGDGADDEGDLALGITQDFDLFLRIFGKVAYHMDVQDLQDLARSPQHGRRVMVAGSDDHMPAGGKIDLPQKTIIQALGLVAGRAAIEDVPGNDQDIHFFFLQCAGKPVQESRKFLVAFLAEKRAAKMPVRCMKYAHE</sequence>
<reference evidence="1 2" key="1">
    <citation type="submission" date="2008-10" db="EMBL/GenBank/DDBJ databases">
        <title>Draft genome sequence of Desulvovibrio piger (ATCC 29098).</title>
        <authorList>
            <person name="Sudarsanam P."/>
            <person name="Ley R."/>
            <person name="Guruge J."/>
            <person name="Turnbaugh P.J."/>
            <person name="Mahowald M."/>
            <person name="Liep D."/>
            <person name="Gordon J."/>
        </authorList>
    </citation>
    <scope>NUCLEOTIDE SEQUENCE [LARGE SCALE GENOMIC DNA]</scope>
    <source>
        <strain evidence="1 2">ATCC 29098</strain>
    </source>
</reference>
<protein>
    <submittedName>
        <fullName evidence="1">Uncharacterized protein</fullName>
    </submittedName>
</protein>